<dbReference type="EMBL" id="JACHCC010000003">
    <property type="protein sequence ID" value="MBB6499301.1"/>
    <property type="molecule type" value="Genomic_DNA"/>
</dbReference>
<proteinExistence type="predicted"/>
<evidence type="ECO:0000313" key="2">
    <source>
        <dbReference type="Proteomes" id="UP000521017"/>
    </source>
</evidence>
<dbReference type="RefSeq" id="WP_184624033.1">
    <property type="nucleotide sequence ID" value="NZ_JACHCC010000003.1"/>
</dbReference>
<gene>
    <name evidence="1" type="ORF">HDF25_001442</name>
</gene>
<organism evidence="1 2">
    <name type="scientific">Pedobacter cryoconitis</name>
    <dbReference type="NCBI Taxonomy" id="188932"/>
    <lineage>
        <taxon>Bacteria</taxon>
        <taxon>Pseudomonadati</taxon>
        <taxon>Bacteroidota</taxon>
        <taxon>Sphingobacteriia</taxon>
        <taxon>Sphingobacteriales</taxon>
        <taxon>Sphingobacteriaceae</taxon>
        <taxon>Pedobacter</taxon>
    </lineage>
</organism>
<reference evidence="1 2" key="1">
    <citation type="submission" date="2020-08" db="EMBL/GenBank/DDBJ databases">
        <title>Genomic Encyclopedia of Type Strains, Phase IV (KMG-V): Genome sequencing to study the core and pangenomes of soil and plant-associated prokaryotes.</title>
        <authorList>
            <person name="Whitman W."/>
        </authorList>
    </citation>
    <scope>NUCLEOTIDE SEQUENCE [LARGE SCALE GENOMIC DNA]</scope>
    <source>
        <strain evidence="1 2">M2T3</strain>
    </source>
</reference>
<comment type="caution">
    <text evidence="1">The sequence shown here is derived from an EMBL/GenBank/DDBJ whole genome shotgun (WGS) entry which is preliminary data.</text>
</comment>
<dbReference type="SUPFAM" id="SSF53795">
    <property type="entry name" value="PEP carboxykinase-like"/>
    <property type="match status" value="1"/>
</dbReference>
<dbReference type="Gene3D" id="3.40.50.300">
    <property type="entry name" value="P-loop containing nucleotide triphosphate hydrolases"/>
    <property type="match status" value="1"/>
</dbReference>
<accession>A0A7X0J455</accession>
<dbReference type="AlphaFoldDB" id="A0A7X0J455"/>
<sequence length="318" mass="35783">MHFSIEFSSLSFTEFTDLKEKFVFNALKLSPDSTTFGENVYTDVTPENMGCFLFEYHDDKVPVASFIILPGGEKVLYYSTSIASEQTVQSLLRGNITKFCLHEQGHFCLHASAMCIDDKVILFVGQKGAGKSTLATYFHLKGHGVWCDDYAVLHHEDNCFLASQGETSLKINPDIVSALAIPETNIKRVFELPSGWNKGVLGETITQKYYFTQGDNKTDDLPREVAAIFFINQRVAEPAELITTQKKSEALSVLMDEILLPGLNSKEYLKIYFQSVMTFLKTVPSYAIHSPDDITRIHEVYNSILETINITLNETSIR</sequence>
<name>A0A7X0J455_9SPHI</name>
<dbReference type="Proteomes" id="UP000521017">
    <property type="component" value="Unassembled WGS sequence"/>
</dbReference>
<evidence type="ECO:0008006" key="3">
    <source>
        <dbReference type="Google" id="ProtNLM"/>
    </source>
</evidence>
<dbReference type="InterPro" id="IPR027417">
    <property type="entry name" value="P-loop_NTPase"/>
</dbReference>
<protein>
    <recommendedName>
        <fullName evidence="3">Serine kinase</fullName>
    </recommendedName>
</protein>
<evidence type="ECO:0000313" key="1">
    <source>
        <dbReference type="EMBL" id="MBB6499301.1"/>
    </source>
</evidence>